<evidence type="ECO:0000313" key="8">
    <source>
        <dbReference type="EMBL" id="MDO1559613.1"/>
    </source>
</evidence>
<accession>A0ABT8SPQ3</accession>
<keyword evidence="8" id="KW-0282">Flagellum</keyword>
<evidence type="ECO:0000313" key="9">
    <source>
        <dbReference type="Proteomes" id="UP001169063"/>
    </source>
</evidence>
<feature type="domain" description="Flagellar basal-body/hook protein C-terminal" evidence="6">
    <location>
        <begin position="193"/>
        <end position="233"/>
    </location>
</feature>
<proteinExistence type="inferred from homology"/>
<comment type="similarity">
    <text evidence="2 4">Belongs to the flagella basal body rod proteins family.</text>
</comment>
<evidence type="ECO:0000259" key="6">
    <source>
        <dbReference type="Pfam" id="PF06429"/>
    </source>
</evidence>
<dbReference type="PANTHER" id="PTHR30435:SF19">
    <property type="entry name" value="FLAGELLAR BASAL-BODY ROD PROTEIN FLGG"/>
    <property type="match status" value="1"/>
</dbReference>
<comment type="subunit">
    <text evidence="4">The basal body constitutes a major portion of the flagellar organelle and consists of five rings (E,L,P,S, and M) mounted on a central rod. The rod consists of about 26 subunits of FlgG in the distal portion, and FlgB, FlgC and FlgF are thought to build up the proximal portion of the rod with about 6 subunits each.</text>
</comment>
<evidence type="ECO:0000256" key="3">
    <source>
        <dbReference type="ARBA" id="ARBA00023143"/>
    </source>
</evidence>
<dbReference type="InterPro" id="IPR012836">
    <property type="entry name" value="FlgF"/>
</dbReference>
<feature type="domain" description="Flagellar basal body rod protein N-terminal" evidence="5">
    <location>
        <begin position="6"/>
        <end position="35"/>
    </location>
</feature>
<dbReference type="InterPro" id="IPR020013">
    <property type="entry name" value="Flagellar_FlgE/F/G"/>
</dbReference>
<keyword evidence="9" id="KW-1185">Reference proteome</keyword>
<dbReference type="NCBIfam" id="TIGR03506">
    <property type="entry name" value="FlgEFG_subfam"/>
    <property type="match status" value="2"/>
</dbReference>
<keyword evidence="3 4" id="KW-0975">Bacterial flagellum</keyword>
<evidence type="ECO:0000256" key="2">
    <source>
        <dbReference type="ARBA" id="ARBA00009677"/>
    </source>
</evidence>
<reference evidence="8" key="1">
    <citation type="submission" date="2023-07" db="EMBL/GenBank/DDBJ databases">
        <title>Brevundimonas soil sp. nov., isolated from the soil of chemical plant.</title>
        <authorList>
            <person name="Wu N."/>
        </authorList>
    </citation>
    <scope>NUCLEOTIDE SEQUENCE</scope>
    <source>
        <strain evidence="8">XZ-24</strain>
    </source>
</reference>
<protein>
    <recommendedName>
        <fullName evidence="4">Flagellar basal-body rod protein FlgF</fullName>
    </recommendedName>
</protein>
<dbReference type="Pfam" id="PF00460">
    <property type="entry name" value="Flg_bb_rod"/>
    <property type="match status" value="1"/>
</dbReference>
<comment type="caution">
    <text evidence="8">The sequence shown here is derived from an EMBL/GenBank/DDBJ whole genome shotgun (WGS) entry which is preliminary data.</text>
</comment>
<sequence length="243" mass="26302">MENAAYIGLSRQITLRRQLDIVANNIANAETTGFKVEQLLVSATPGRGAENDGVRHSATFVMDNGVGRDFAQGQLRATQNPYDLAIEGADAFFQVEGDRFTRAGAFTVDDQGRLTTAQGLPVLDAGGAEITLDRQRGAPSIAADGTITQEGQAVGQIGLYRFPDLGVLAKEGDGFFRNTSNAQPEAAEGARIRQGYLEGSNVNVLTEITELVEIQRAYERITRLIEQNTDLSRRSVERLGRVS</sequence>
<dbReference type="PROSITE" id="PS00588">
    <property type="entry name" value="FLAGELLA_BB_ROD"/>
    <property type="match status" value="1"/>
</dbReference>
<evidence type="ECO:0000259" key="7">
    <source>
        <dbReference type="Pfam" id="PF22692"/>
    </source>
</evidence>
<dbReference type="EMBL" id="JAUKTR010000003">
    <property type="protein sequence ID" value="MDO1559613.1"/>
    <property type="molecule type" value="Genomic_DNA"/>
</dbReference>
<keyword evidence="8" id="KW-0966">Cell projection</keyword>
<evidence type="ECO:0000259" key="5">
    <source>
        <dbReference type="Pfam" id="PF00460"/>
    </source>
</evidence>
<dbReference type="NCBIfam" id="TIGR02490">
    <property type="entry name" value="flgF"/>
    <property type="match status" value="1"/>
</dbReference>
<feature type="domain" description="Flagellar hook protein FlgE/F/G-like D1" evidence="7">
    <location>
        <begin position="85"/>
        <end position="148"/>
    </location>
</feature>
<dbReference type="InterPro" id="IPR019776">
    <property type="entry name" value="Flagellar_basal_body_rod_CS"/>
</dbReference>
<evidence type="ECO:0000256" key="1">
    <source>
        <dbReference type="ARBA" id="ARBA00004117"/>
    </source>
</evidence>
<dbReference type="SUPFAM" id="SSF117143">
    <property type="entry name" value="Flagellar hook protein flgE"/>
    <property type="match status" value="1"/>
</dbReference>
<dbReference type="RefSeq" id="WP_302110041.1">
    <property type="nucleotide sequence ID" value="NZ_JAUKTR010000003.1"/>
</dbReference>
<evidence type="ECO:0000256" key="4">
    <source>
        <dbReference type="RuleBase" id="RU362116"/>
    </source>
</evidence>
<dbReference type="Proteomes" id="UP001169063">
    <property type="component" value="Unassembled WGS sequence"/>
</dbReference>
<dbReference type="InterPro" id="IPR010930">
    <property type="entry name" value="Flg_bb/hook_C_dom"/>
</dbReference>
<gene>
    <name evidence="8" type="primary">flgF</name>
    <name evidence="8" type="ORF">Q0812_09255</name>
</gene>
<dbReference type="InterPro" id="IPR053967">
    <property type="entry name" value="LlgE_F_G-like_D1"/>
</dbReference>
<dbReference type="PANTHER" id="PTHR30435">
    <property type="entry name" value="FLAGELLAR PROTEIN"/>
    <property type="match status" value="1"/>
</dbReference>
<comment type="subcellular location">
    <subcellularLocation>
        <location evidence="1 4">Bacterial flagellum basal body</location>
    </subcellularLocation>
</comment>
<dbReference type="Pfam" id="PF22692">
    <property type="entry name" value="LlgE_F_G_D1"/>
    <property type="match status" value="1"/>
</dbReference>
<dbReference type="Pfam" id="PF06429">
    <property type="entry name" value="Flg_bbr_C"/>
    <property type="match status" value="1"/>
</dbReference>
<name>A0ABT8SPQ3_9CAUL</name>
<keyword evidence="8" id="KW-0969">Cilium</keyword>
<organism evidence="8 9">
    <name type="scientific">Peiella sedimenti</name>
    <dbReference type="NCBI Taxonomy" id="3061083"/>
    <lineage>
        <taxon>Bacteria</taxon>
        <taxon>Pseudomonadati</taxon>
        <taxon>Pseudomonadota</taxon>
        <taxon>Alphaproteobacteria</taxon>
        <taxon>Caulobacterales</taxon>
        <taxon>Caulobacteraceae</taxon>
        <taxon>Peiella</taxon>
    </lineage>
</organism>
<dbReference type="InterPro" id="IPR001444">
    <property type="entry name" value="Flag_bb_rod_N"/>
</dbReference>
<dbReference type="InterPro" id="IPR037925">
    <property type="entry name" value="FlgE/F/G-like"/>
</dbReference>